<evidence type="ECO:0000313" key="2">
    <source>
        <dbReference type="EMBL" id="CAH4030779.1"/>
    </source>
</evidence>
<dbReference type="AlphaFoldDB" id="A0A9P0XC76"/>
<gene>
    <name evidence="2" type="ORF">PIBRA_LOCUS7387</name>
</gene>
<protein>
    <submittedName>
        <fullName evidence="2">Uncharacterized protein</fullName>
    </submittedName>
</protein>
<dbReference type="InterPro" id="IPR014783">
    <property type="entry name" value="Cu2_ascorb_mOase_CS-2"/>
</dbReference>
<accession>A0A9P0XC76</accession>
<name>A0A9P0XC76_PIEBR</name>
<evidence type="ECO:0000313" key="3">
    <source>
        <dbReference type="Proteomes" id="UP001152562"/>
    </source>
</evidence>
<dbReference type="GO" id="GO:0016715">
    <property type="term" value="F:oxidoreductase activity, acting on paired donors, with incorporation or reduction of molecular oxygen, reduced ascorbate as one donor, and incorporation of one atom of oxygen"/>
    <property type="evidence" value="ECO:0007669"/>
    <property type="project" value="InterPro"/>
</dbReference>
<dbReference type="EMBL" id="CALOZG010000011">
    <property type="protein sequence ID" value="CAH4030779.1"/>
    <property type="molecule type" value="Genomic_DNA"/>
</dbReference>
<comment type="cofactor">
    <cofactor evidence="1">
        <name>Cu(2+)</name>
        <dbReference type="ChEBI" id="CHEBI:29036"/>
    </cofactor>
</comment>
<reference evidence="2" key="1">
    <citation type="submission" date="2022-05" db="EMBL/GenBank/DDBJ databases">
        <authorList>
            <person name="Okamura Y."/>
        </authorList>
    </citation>
    <scope>NUCLEOTIDE SEQUENCE</scope>
</reference>
<dbReference type="PROSITE" id="PS00085">
    <property type="entry name" value="CU2_MONOOXYGENASE_2"/>
    <property type="match status" value="1"/>
</dbReference>
<dbReference type="Proteomes" id="UP001152562">
    <property type="component" value="Unassembled WGS sequence"/>
</dbReference>
<comment type="caution">
    <text evidence="2">The sequence shown here is derived from an EMBL/GenBank/DDBJ whole genome shotgun (WGS) entry which is preliminary data.</text>
</comment>
<organism evidence="2 3">
    <name type="scientific">Pieris brassicae</name>
    <name type="common">White butterfly</name>
    <name type="synonym">Large white butterfly</name>
    <dbReference type="NCBI Taxonomy" id="7116"/>
    <lineage>
        <taxon>Eukaryota</taxon>
        <taxon>Metazoa</taxon>
        <taxon>Ecdysozoa</taxon>
        <taxon>Arthropoda</taxon>
        <taxon>Hexapoda</taxon>
        <taxon>Insecta</taxon>
        <taxon>Pterygota</taxon>
        <taxon>Neoptera</taxon>
        <taxon>Endopterygota</taxon>
        <taxon>Lepidoptera</taxon>
        <taxon>Glossata</taxon>
        <taxon>Ditrysia</taxon>
        <taxon>Papilionoidea</taxon>
        <taxon>Pieridae</taxon>
        <taxon>Pierinae</taxon>
        <taxon>Pieris</taxon>
    </lineage>
</organism>
<proteinExistence type="predicted"/>
<keyword evidence="3" id="KW-1185">Reference proteome</keyword>
<sequence length="153" mass="17715">MCKLATKGVTEVYLWSVNCGGQNRSRIVFYMYNSQLSRAAIKLKNKIGHRFMEKGHTHDEGDSVNALIEKIGERLKKGIVAKNWTKSFSTVEDSWNKIKEIEASLEEEESEGVLSYEYSLGDEERQQIECFKKLGTRRAVVCLFHKRHMKMFC</sequence>
<evidence type="ECO:0000256" key="1">
    <source>
        <dbReference type="ARBA" id="ARBA00001973"/>
    </source>
</evidence>